<dbReference type="AlphaFoldDB" id="A0A093BZX8"/>
<evidence type="ECO:0000313" key="2">
    <source>
        <dbReference type="Proteomes" id="UP000053661"/>
    </source>
</evidence>
<name>A0A093BZX8_TAUER</name>
<protein>
    <recommendedName>
        <fullName evidence="3">Nidogen G2 beta-barrel domain-containing protein</fullName>
    </recommendedName>
</protein>
<keyword evidence="2" id="KW-1185">Reference proteome</keyword>
<feature type="non-terminal residue" evidence="1">
    <location>
        <position position="55"/>
    </location>
</feature>
<reference evidence="1 2" key="1">
    <citation type="submission" date="2014-04" db="EMBL/GenBank/DDBJ databases">
        <title>Genome evolution of avian class.</title>
        <authorList>
            <person name="Zhang G."/>
            <person name="Li C."/>
        </authorList>
    </citation>
    <scope>NUCLEOTIDE SEQUENCE [LARGE SCALE GENOMIC DNA]</scope>
    <source>
        <strain evidence="1">BGI_N340</strain>
    </source>
</reference>
<sequence length="55" mass="6422">NGFKPKEGRFRLDRGKKFSTMRVVRHWHKLPREAVDAPSLEVFKARMDEALGNLV</sequence>
<accession>A0A093BZX8</accession>
<dbReference type="Proteomes" id="UP000053661">
    <property type="component" value="Unassembled WGS sequence"/>
</dbReference>
<evidence type="ECO:0008006" key="3">
    <source>
        <dbReference type="Google" id="ProtNLM"/>
    </source>
</evidence>
<feature type="non-terminal residue" evidence="1">
    <location>
        <position position="1"/>
    </location>
</feature>
<dbReference type="EMBL" id="KL451977">
    <property type="protein sequence ID" value="KFV06394.1"/>
    <property type="molecule type" value="Genomic_DNA"/>
</dbReference>
<proteinExistence type="predicted"/>
<organism evidence="1 2">
    <name type="scientific">Tauraco erythrolophus</name>
    <name type="common">Red-crested turaco</name>
    <dbReference type="NCBI Taxonomy" id="121530"/>
    <lineage>
        <taxon>Eukaryota</taxon>
        <taxon>Metazoa</taxon>
        <taxon>Chordata</taxon>
        <taxon>Craniata</taxon>
        <taxon>Vertebrata</taxon>
        <taxon>Euteleostomi</taxon>
        <taxon>Archelosauria</taxon>
        <taxon>Archosauria</taxon>
        <taxon>Dinosauria</taxon>
        <taxon>Saurischia</taxon>
        <taxon>Theropoda</taxon>
        <taxon>Coelurosauria</taxon>
        <taxon>Aves</taxon>
        <taxon>Neognathae</taxon>
        <taxon>Neoaves</taxon>
        <taxon>Otidimorphae</taxon>
        <taxon>Musophagiformes</taxon>
        <taxon>Musophagidae</taxon>
        <taxon>Tauraco</taxon>
    </lineage>
</organism>
<evidence type="ECO:0000313" key="1">
    <source>
        <dbReference type="EMBL" id="KFV06394.1"/>
    </source>
</evidence>
<gene>
    <name evidence="1" type="ORF">N340_13197</name>
</gene>